<feature type="domain" description="SbsA Ig-like" evidence="5">
    <location>
        <begin position="181"/>
        <end position="299"/>
    </location>
</feature>
<evidence type="ECO:0000256" key="3">
    <source>
        <dbReference type="SAM" id="MobiDB-lite"/>
    </source>
</evidence>
<dbReference type="OrthoDB" id="2082707at2"/>
<dbReference type="EMBL" id="FXWH01000002">
    <property type="protein sequence ID" value="SMQ79827.1"/>
    <property type="molecule type" value="Genomic_DNA"/>
</dbReference>
<feature type="region of interest" description="Disordered" evidence="3">
    <location>
        <begin position="36"/>
        <end position="65"/>
    </location>
</feature>
<sequence>MRPKIPNFLRIQKWLVLALVTTFLAGCGNDSRDPILGNDGNVVTPPPVVVNPPDEGDPPPDENEDLPPTVVTVIPADNATGVELVGAVISAEFSEGVEALSATDFTISCASPCSNPSGTVTMDADNITATFTITDPAALDASTLYIANIQTATSIATGVALAEPYTWQFTTGEAAVDTPETIRPEVTATDPMTTSPGPTTGVPVNTSISAVFSEEMLADTITDSSFTVTCESPCTGPAGNVSYDTASQSAVFSLDQDLEWETTYTATVHRTVTDLAGNQLAGNQGPAIDASDYVWSFTTSLTPDTTRPRVTITEPVTSDPGPTTDVPVNTAITAVFSEDMLPATITDTSFTVTCETPCLPPVGEVSYVVSSRSAVFTPEQNLEEGSTYTVTVDSSATDSAGNELAGNQDNTANASDYIWMFTTTAAVVPDNISVQSTDPIDAGFMAVCPNASINATFDVPSGTRLNPTTVNDMTFLVVEEANPLNTVTAESIELDVDTGTIATFIPQTQLDQDVTYQVTIVGGADGVKDLIVPGNEMLEDYVWTFTAEAPVESCLLPPDLGTVAPFGNFGGTAGATNEGLLTIINGDLGTTAASTLVTGFVSEPGCEYTITTLNEGQVNGKIYTAPPPPTVACPQDGTAETESIATQARLDAEAAYISLTPANLPGGQNPGNENLGSLTLAPGIYTAQSGAFSIQGGDLTLDGQGNLNAVWVFQMATTLTVGGPGADFPQSVTLINGAQAKNVFWQVGSAATINAAGGGIMKGTIIAQEGVSISTAGNVDIVTLDGRALSLGASVTVVNTVINVPAE</sequence>
<evidence type="ECO:0000256" key="4">
    <source>
        <dbReference type="SAM" id="SignalP"/>
    </source>
</evidence>
<dbReference type="RefSeq" id="WP_086434906.1">
    <property type="nucleotide sequence ID" value="NZ_FXWH01000002.1"/>
</dbReference>
<dbReference type="PROSITE" id="PS51257">
    <property type="entry name" value="PROKAR_LIPOPROTEIN"/>
    <property type="match status" value="1"/>
</dbReference>
<dbReference type="Pfam" id="PF11999">
    <property type="entry name" value="Ice_binding"/>
    <property type="match status" value="1"/>
</dbReference>
<feature type="domain" description="SbsA Ig-like" evidence="5">
    <location>
        <begin position="432"/>
        <end position="546"/>
    </location>
</feature>
<dbReference type="InterPro" id="IPR021884">
    <property type="entry name" value="Ice-bd_prot"/>
</dbReference>
<feature type="signal peptide" evidence="4">
    <location>
        <begin position="1"/>
        <end position="25"/>
    </location>
</feature>
<evidence type="ECO:0000313" key="7">
    <source>
        <dbReference type="Proteomes" id="UP000194450"/>
    </source>
</evidence>
<accession>A0A1Y6FXY2</accession>
<gene>
    <name evidence="6" type="ORF">SAMN06297229_1756</name>
</gene>
<feature type="domain" description="SbsA Ig-like" evidence="5">
    <location>
        <begin position="67"/>
        <end position="171"/>
    </location>
</feature>
<evidence type="ECO:0000256" key="2">
    <source>
        <dbReference type="ARBA" id="ARBA00022729"/>
    </source>
</evidence>
<evidence type="ECO:0000313" key="6">
    <source>
        <dbReference type="EMBL" id="SMQ79827.1"/>
    </source>
</evidence>
<dbReference type="InterPro" id="IPR014755">
    <property type="entry name" value="Cu-Rt/internalin_Ig-like"/>
</dbReference>
<organism evidence="6 7">
    <name type="scientific">Pseudidiomarina planktonica</name>
    <dbReference type="NCBI Taxonomy" id="1323738"/>
    <lineage>
        <taxon>Bacteria</taxon>
        <taxon>Pseudomonadati</taxon>
        <taxon>Pseudomonadota</taxon>
        <taxon>Gammaproteobacteria</taxon>
        <taxon>Alteromonadales</taxon>
        <taxon>Idiomarinaceae</taxon>
        <taxon>Pseudidiomarina</taxon>
    </lineage>
</organism>
<proteinExistence type="inferred from homology"/>
<name>A0A1Y6FXY2_9GAMM</name>
<reference evidence="7" key="1">
    <citation type="submission" date="2017-04" db="EMBL/GenBank/DDBJ databases">
        <authorList>
            <person name="Varghese N."/>
            <person name="Submissions S."/>
        </authorList>
    </citation>
    <scope>NUCLEOTIDE SEQUENCE [LARGE SCALE GENOMIC DNA]</scope>
</reference>
<feature type="region of interest" description="Disordered" evidence="3">
    <location>
        <begin position="306"/>
        <end position="325"/>
    </location>
</feature>
<dbReference type="Pfam" id="PF13205">
    <property type="entry name" value="Big_5"/>
    <property type="match status" value="4"/>
</dbReference>
<dbReference type="Proteomes" id="UP000194450">
    <property type="component" value="Unassembled WGS sequence"/>
</dbReference>
<feature type="chain" id="PRO_5012983748" evidence="4">
    <location>
        <begin position="26"/>
        <end position="807"/>
    </location>
</feature>
<keyword evidence="7" id="KW-1185">Reference proteome</keyword>
<feature type="domain" description="SbsA Ig-like" evidence="5">
    <location>
        <begin position="304"/>
        <end position="423"/>
    </location>
</feature>
<evidence type="ECO:0000259" key="5">
    <source>
        <dbReference type="Pfam" id="PF13205"/>
    </source>
</evidence>
<feature type="compositionally biased region" description="Acidic residues" evidence="3">
    <location>
        <begin position="54"/>
        <end position="65"/>
    </location>
</feature>
<dbReference type="Gene3D" id="2.60.40.1220">
    <property type="match status" value="3"/>
</dbReference>
<protein>
    <submittedName>
        <fullName evidence="6">Ig-like domain-containing protein</fullName>
    </submittedName>
</protein>
<dbReference type="AlphaFoldDB" id="A0A1Y6FXY2"/>
<evidence type="ECO:0000256" key="1">
    <source>
        <dbReference type="ARBA" id="ARBA00005445"/>
    </source>
</evidence>
<comment type="similarity">
    <text evidence="1">Belongs to the ice-binding protein family.</text>
</comment>
<keyword evidence="2 4" id="KW-0732">Signal</keyword>
<dbReference type="InterPro" id="IPR032812">
    <property type="entry name" value="SbsA_Ig"/>
</dbReference>